<sequence length="88" mass="9883">MHSPDHDGPEELKACHQQLAEALAQPAVREDWTKWFVQEIVHSGRFRINGGASEETAEAMAGAFRNTLTWIEGSLLPRIDGVLRRHHA</sequence>
<accession>A0A2S5B848</accession>
<dbReference type="Proteomes" id="UP000237144">
    <property type="component" value="Unassembled WGS sequence"/>
</dbReference>
<organism evidence="1 2">
    <name type="scientific">Rhodotorula taiwanensis</name>
    <dbReference type="NCBI Taxonomy" id="741276"/>
    <lineage>
        <taxon>Eukaryota</taxon>
        <taxon>Fungi</taxon>
        <taxon>Dikarya</taxon>
        <taxon>Basidiomycota</taxon>
        <taxon>Pucciniomycotina</taxon>
        <taxon>Microbotryomycetes</taxon>
        <taxon>Sporidiobolales</taxon>
        <taxon>Sporidiobolaceae</taxon>
        <taxon>Rhodotorula</taxon>
    </lineage>
</organism>
<name>A0A2S5B848_9BASI</name>
<comment type="caution">
    <text evidence="1">The sequence shown here is derived from an EMBL/GenBank/DDBJ whole genome shotgun (WGS) entry which is preliminary data.</text>
</comment>
<proteinExistence type="predicted"/>
<evidence type="ECO:0000313" key="1">
    <source>
        <dbReference type="EMBL" id="POY72935.1"/>
    </source>
</evidence>
<evidence type="ECO:0000313" key="2">
    <source>
        <dbReference type="Proteomes" id="UP000237144"/>
    </source>
</evidence>
<protein>
    <submittedName>
        <fullName evidence="1">Uncharacterized protein</fullName>
    </submittedName>
</protein>
<reference evidence="1 2" key="1">
    <citation type="journal article" date="2018" name="Front. Microbiol.">
        <title>Prospects for Fungal Bioremediation of Acidic Radioactive Waste Sites: Characterization and Genome Sequence of Rhodotorula taiwanensis MD1149.</title>
        <authorList>
            <person name="Tkavc R."/>
            <person name="Matrosova V.Y."/>
            <person name="Grichenko O.E."/>
            <person name="Gostincar C."/>
            <person name="Volpe R.P."/>
            <person name="Klimenkova P."/>
            <person name="Gaidamakova E.K."/>
            <person name="Zhou C.E."/>
            <person name="Stewart B.J."/>
            <person name="Lyman M.G."/>
            <person name="Malfatti S.A."/>
            <person name="Rubinfeld B."/>
            <person name="Courtot M."/>
            <person name="Singh J."/>
            <person name="Dalgard C.L."/>
            <person name="Hamilton T."/>
            <person name="Frey K.G."/>
            <person name="Gunde-Cimerman N."/>
            <person name="Dugan L."/>
            <person name="Daly M.J."/>
        </authorList>
    </citation>
    <scope>NUCLEOTIDE SEQUENCE [LARGE SCALE GENOMIC DNA]</scope>
    <source>
        <strain evidence="1 2">MD1149</strain>
    </source>
</reference>
<dbReference type="AlphaFoldDB" id="A0A2S5B848"/>
<gene>
    <name evidence="1" type="ORF">BMF94_4011</name>
</gene>
<keyword evidence="2" id="KW-1185">Reference proteome</keyword>
<dbReference type="EMBL" id="PJQD01000044">
    <property type="protein sequence ID" value="POY72935.1"/>
    <property type="molecule type" value="Genomic_DNA"/>
</dbReference>